<accession>A0ABP5AIT3</accession>
<protein>
    <submittedName>
        <fullName evidence="1">Uncharacterized protein</fullName>
    </submittedName>
</protein>
<keyword evidence="2" id="KW-1185">Reference proteome</keyword>
<evidence type="ECO:0000313" key="2">
    <source>
        <dbReference type="Proteomes" id="UP001501343"/>
    </source>
</evidence>
<reference evidence="2" key="1">
    <citation type="journal article" date="2019" name="Int. J. Syst. Evol. Microbiol.">
        <title>The Global Catalogue of Microorganisms (GCM) 10K type strain sequencing project: providing services to taxonomists for standard genome sequencing and annotation.</title>
        <authorList>
            <consortium name="The Broad Institute Genomics Platform"/>
            <consortium name="The Broad Institute Genome Sequencing Center for Infectious Disease"/>
            <person name="Wu L."/>
            <person name="Ma J."/>
        </authorList>
    </citation>
    <scope>NUCLEOTIDE SEQUENCE [LARGE SCALE GENOMIC DNA]</scope>
    <source>
        <strain evidence="2">JCM 14900</strain>
    </source>
</reference>
<evidence type="ECO:0000313" key="1">
    <source>
        <dbReference type="EMBL" id="GAA1915282.1"/>
    </source>
</evidence>
<comment type="caution">
    <text evidence="1">The sequence shown here is derived from an EMBL/GenBank/DDBJ whole genome shotgun (WGS) entry which is preliminary data.</text>
</comment>
<organism evidence="1 2">
    <name type="scientific">Microbacterium aoyamense</name>
    <dbReference type="NCBI Taxonomy" id="344166"/>
    <lineage>
        <taxon>Bacteria</taxon>
        <taxon>Bacillati</taxon>
        <taxon>Actinomycetota</taxon>
        <taxon>Actinomycetes</taxon>
        <taxon>Micrococcales</taxon>
        <taxon>Microbacteriaceae</taxon>
        <taxon>Microbacterium</taxon>
    </lineage>
</organism>
<dbReference type="EMBL" id="BAAAOF010000002">
    <property type="protein sequence ID" value="GAA1915282.1"/>
    <property type="molecule type" value="Genomic_DNA"/>
</dbReference>
<name>A0ABP5AIT3_9MICO</name>
<sequence length="139" mass="15055">MGRGHTRPGPPTPQYPRDNLQEVIMSLTIKHPDADFTGEHSGLVFTDGVAELAALEEEARGPLLDNGFTIEGEDDEIVTVEVVEVEAPTDKWTHEQIDEFAAKFEIDLGDATKKDAKLAAIAKVIEERTAAAEASGTLQ</sequence>
<dbReference type="Proteomes" id="UP001501343">
    <property type="component" value="Unassembled WGS sequence"/>
</dbReference>
<gene>
    <name evidence="1" type="ORF">GCM10009775_04640</name>
</gene>
<proteinExistence type="predicted"/>